<gene>
    <name evidence="2" type="ORF">K491DRAFT_778326</name>
</gene>
<sequence>MADKDTGKVKQWSDREKLVYLYALMEASSTGSFNYNACPKPAGRTLVACQLMVGRLKNALKDDLEALKAGDPIAAEDGVPKGVRTPKTPKTPKTPSKRKTKGAEEDGSPKKRGRPAAKKKILDADEDEAKVETEPVVKEELQEDLDFDLDDGL</sequence>
<evidence type="ECO:0000313" key="2">
    <source>
        <dbReference type="EMBL" id="KAF2656061.1"/>
    </source>
</evidence>
<accession>A0A6A6T9Z1</accession>
<feature type="region of interest" description="Disordered" evidence="1">
    <location>
        <begin position="69"/>
        <end position="153"/>
    </location>
</feature>
<feature type="compositionally biased region" description="Basic residues" evidence="1">
    <location>
        <begin position="110"/>
        <end position="119"/>
    </location>
</feature>
<name>A0A6A6T9Z1_9PLEO</name>
<evidence type="ECO:0000313" key="3">
    <source>
        <dbReference type="Proteomes" id="UP000799324"/>
    </source>
</evidence>
<dbReference type="Proteomes" id="UP000799324">
    <property type="component" value="Unassembled WGS sequence"/>
</dbReference>
<dbReference type="OrthoDB" id="3788144at2759"/>
<evidence type="ECO:0000256" key="1">
    <source>
        <dbReference type="SAM" id="MobiDB-lite"/>
    </source>
</evidence>
<dbReference type="EMBL" id="MU004341">
    <property type="protein sequence ID" value="KAF2656061.1"/>
    <property type="molecule type" value="Genomic_DNA"/>
</dbReference>
<feature type="compositionally biased region" description="Low complexity" evidence="1">
    <location>
        <begin position="80"/>
        <end position="94"/>
    </location>
</feature>
<feature type="compositionally biased region" description="Acidic residues" evidence="1">
    <location>
        <begin position="141"/>
        <end position="153"/>
    </location>
</feature>
<feature type="compositionally biased region" description="Basic and acidic residues" evidence="1">
    <location>
        <begin position="130"/>
        <end position="140"/>
    </location>
</feature>
<organism evidence="2 3">
    <name type="scientific">Lophiostoma macrostomum CBS 122681</name>
    <dbReference type="NCBI Taxonomy" id="1314788"/>
    <lineage>
        <taxon>Eukaryota</taxon>
        <taxon>Fungi</taxon>
        <taxon>Dikarya</taxon>
        <taxon>Ascomycota</taxon>
        <taxon>Pezizomycotina</taxon>
        <taxon>Dothideomycetes</taxon>
        <taxon>Pleosporomycetidae</taxon>
        <taxon>Pleosporales</taxon>
        <taxon>Lophiostomataceae</taxon>
        <taxon>Lophiostoma</taxon>
    </lineage>
</organism>
<keyword evidence="3" id="KW-1185">Reference proteome</keyword>
<reference evidence="2" key="1">
    <citation type="journal article" date="2020" name="Stud. Mycol.">
        <title>101 Dothideomycetes genomes: a test case for predicting lifestyles and emergence of pathogens.</title>
        <authorList>
            <person name="Haridas S."/>
            <person name="Albert R."/>
            <person name="Binder M."/>
            <person name="Bloem J."/>
            <person name="Labutti K."/>
            <person name="Salamov A."/>
            <person name="Andreopoulos B."/>
            <person name="Baker S."/>
            <person name="Barry K."/>
            <person name="Bills G."/>
            <person name="Bluhm B."/>
            <person name="Cannon C."/>
            <person name="Castanera R."/>
            <person name="Culley D."/>
            <person name="Daum C."/>
            <person name="Ezra D."/>
            <person name="Gonzalez J."/>
            <person name="Henrissat B."/>
            <person name="Kuo A."/>
            <person name="Liang C."/>
            <person name="Lipzen A."/>
            <person name="Lutzoni F."/>
            <person name="Magnuson J."/>
            <person name="Mondo S."/>
            <person name="Nolan M."/>
            <person name="Ohm R."/>
            <person name="Pangilinan J."/>
            <person name="Park H.-J."/>
            <person name="Ramirez L."/>
            <person name="Alfaro M."/>
            <person name="Sun H."/>
            <person name="Tritt A."/>
            <person name="Yoshinaga Y."/>
            <person name="Zwiers L.-H."/>
            <person name="Turgeon B."/>
            <person name="Goodwin S."/>
            <person name="Spatafora J."/>
            <person name="Crous P."/>
            <person name="Grigoriev I."/>
        </authorList>
    </citation>
    <scope>NUCLEOTIDE SEQUENCE</scope>
    <source>
        <strain evidence="2">CBS 122681</strain>
    </source>
</reference>
<dbReference type="AlphaFoldDB" id="A0A6A6T9Z1"/>
<proteinExistence type="predicted"/>
<protein>
    <submittedName>
        <fullName evidence="2">Uncharacterized protein</fullName>
    </submittedName>
</protein>